<dbReference type="PROSITE" id="PS00028">
    <property type="entry name" value="ZINC_FINGER_C2H2_1"/>
    <property type="match status" value="5"/>
</dbReference>
<dbReference type="PROSITE" id="PS50157">
    <property type="entry name" value="ZINC_FINGER_C2H2_2"/>
    <property type="match status" value="2"/>
</dbReference>
<dbReference type="STRING" id="6832.A0A553NP76"/>
<evidence type="ECO:0000256" key="1">
    <source>
        <dbReference type="ARBA" id="ARBA00022723"/>
    </source>
</evidence>
<dbReference type="GO" id="GO:0005634">
    <property type="term" value="C:nucleus"/>
    <property type="evidence" value="ECO:0007669"/>
    <property type="project" value="TreeGrafter"/>
</dbReference>
<gene>
    <name evidence="8" type="ORF">TCAL_02935</name>
</gene>
<dbReference type="FunFam" id="3.30.160.60:FF:000446">
    <property type="entry name" value="Zinc finger protein"/>
    <property type="match status" value="1"/>
</dbReference>
<dbReference type="GO" id="GO:0000977">
    <property type="term" value="F:RNA polymerase II transcription regulatory region sequence-specific DNA binding"/>
    <property type="evidence" value="ECO:0007669"/>
    <property type="project" value="TreeGrafter"/>
</dbReference>
<feature type="region of interest" description="Disordered" evidence="6">
    <location>
        <begin position="494"/>
        <end position="514"/>
    </location>
</feature>
<name>A0A553NP76_TIGCA</name>
<dbReference type="Pfam" id="PF00096">
    <property type="entry name" value="zf-C2H2"/>
    <property type="match status" value="1"/>
</dbReference>
<dbReference type="InterPro" id="IPR036236">
    <property type="entry name" value="Znf_C2H2_sf"/>
</dbReference>
<evidence type="ECO:0000313" key="9">
    <source>
        <dbReference type="Proteomes" id="UP000318571"/>
    </source>
</evidence>
<reference evidence="8 9" key="1">
    <citation type="journal article" date="2018" name="Nat. Ecol. Evol.">
        <title>Genomic signatures of mitonuclear coevolution across populations of Tigriopus californicus.</title>
        <authorList>
            <person name="Barreto F.S."/>
            <person name="Watson E.T."/>
            <person name="Lima T.G."/>
            <person name="Willett C.S."/>
            <person name="Edmands S."/>
            <person name="Li W."/>
            <person name="Burton R.S."/>
        </authorList>
    </citation>
    <scope>NUCLEOTIDE SEQUENCE [LARGE SCALE GENOMIC DNA]</scope>
    <source>
        <strain evidence="8 9">San Diego</strain>
    </source>
</reference>
<comment type="caution">
    <text evidence="8">The sequence shown here is derived from an EMBL/GenBank/DDBJ whole genome shotgun (WGS) entry which is preliminary data.</text>
</comment>
<dbReference type="EMBL" id="VCGU01000011">
    <property type="protein sequence ID" value="TRY67249.1"/>
    <property type="molecule type" value="Genomic_DNA"/>
</dbReference>
<sequence>MVLIGRGPFNLKECLSKEQFCDLHLQSLDSSAQILCHKIVLTTVCPSLRLVLTQDEVDTLILPDFQTQEIASFVKGVYACLGQKETNLIVSESLVQTLGVKVRNYQDGDFKELFQSIHPFTSDPGLLQPVVKVEPPDDPDDLMLGTDSKPKRGAKRRQVKKSSRASRSSGIKEEPDQEQLLVDHEDEEDKDVDEIIDDFVSDNSGNEEGSSSKRRRKASRKDETEKQPKRRGRVPTTTKVKPDDLEKIQLPMRGSRFERVIQKDGEIVYETQMPTQEIEKLSPKQLTRKIRHAKAVKQKRTQIETFQCDCLEVSSLKTFRDKEAHFRLVHCGDKFSQCKMCKRVMLKEHLEEHKNNCADELSLSICPHCGKEFKSLNALNTHINGVHKVWTCKVCQVSFNGYIRYRRHHLTEHTKPWHCDKCTMVFKAEQNLKDHYIRVHLPHHMRPFVCELCGHGFIYKDKLRIHMMNMHVRTRPHICRCGCDFAFNDPSTRRAHERKQHPGHPMNQPKKAEL</sequence>
<dbReference type="GO" id="GO:0000981">
    <property type="term" value="F:DNA-binding transcription factor activity, RNA polymerase II-specific"/>
    <property type="evidence" value="ECO:0007669"/>
    <property type="project" value="TreeGrafter"/>
</dbReference>
<feature type="compositionally biased region" description="Acidic residues" evidence="6">
    <location>
        <begin position="184"/>
        <end position="200"/>
    </location>
</feature>
<evidence type="ECO:0000256" key="3">
    <source>
        <dbReference type="ARBA" id="ARBA00022771"/>
    </source>
</evidence>
<dbReference type="Gene3D" id="3.30.160.60">
    <property type="entry name" value="Classic Zinc Finger"/>
    <property type="match status" value="3"/>
</dbReference>
<keyword evidence="1" id="KW-0479">Metal-binding</keyword>
<feature type="compositionally biased region" description="Basic residues" evidence="6">
    <location>
        <begin position="151"/>
        <end position="164"/>
    </location>
</feature>
<dbReference type="Pfam" id="PF13894">
    <property type="entry name" value="zf-C2H2_4"/>
    <property type="match status" value="1"/>
</dbReference>
<dbReference type="InterPro" id="IPR011333">
    <property type="entry name" value="SKP1/BTB/POZ_sf"/>
</dbReference>
<dbReference type="PANTHER" id="PTHR24409:SF295">
    <property type="entry name" value="AZ2-RELATED"/>
    <property type="match status" value="1"/>
</dbReference>
<dbReference type="OMA" id="HIDSEHA"/>
<dbReference type="Gene3D" id="3.30.710.10">
    <property type="entry name" value="Potassium Channel Kv1.1, Chain A"/>
    <property type="match status" value="1"/>
</dbReference>
<evidence type="ECO:0000256" key="5">
    <source>
        <dbReference type="PROSITE-ProRule" id="PRU00042"/>
    </source>
</evidence>
<dbReference type="AlphaFoldDB" id="A0A553NP76"/>
<evidence type="ECO:0000313" key="8">
    <source>
        <dbReference type="EMBL" id="TRY67249.1"/>
    </source>
</evidence>
<accession>A0A553NP76</accession>
<feature type="domain" description="C2H2-type" evidence="7">
    <location>
        <begin position="448"/>
        <end position="476"/>
    </location>
</feature>
<keyword evidence="3 5" id="KW-0863">Zinc-finger</keyword>
<dbReference type="InterPro" id="IPR013087">
    <property type="entry name" value="Znf_C2H2_type"/>
</dbReference>
<dbReference type="Proteomes" id="UP000318571">
    <property type="component" value="Chromosome 4"/>
</dbReference>
<proteinExistence type="predicted"/>
<dbReference type="GO" id="GO:0008270">
    <property type="term" value="F:zinc ion binding"/>
    <property type="evidence" value="ECO:0007669"/>
    <property type="project" value="UniProtKB-KW"/>
</dbReference>
<protein>
    <recommendedName>
        <fullName evidence="7">C2H2-type domain-containing protein</fullName>
    </recommendedName>
</protein>
<dbReference type="SUPFAM" id="SSF57667">
    <property type="entry name" value="beta-beta-alpha zinc fingers"/>
    <property type="match status" value="1"/>
</dbReference>
<evidence type="ECO:0000256" key="4">
    <source>
        <dbReference type="ARBA" id="ARBA00022833"/>
    </source>
</evidence>
<evidence type="ECO:0000256" key="6">
    <source>
        <dbReference type="SAM" id="MobiDB-lite"/>
    </source>
</evidence>
<feature type="region of interest" description="Disordered" evidence="6">
    <location>
        <begin position="125"/>
        <end position="244"/>
    </location>
</feature>
<keyword evidence="2" id="KW-0677">Repeat</keyword>
<organism evidence="8 9">
    <name type="scientific">Tigriopus californicus</name>
    <name type="common">Marine copepod</name>
    <dbReference type="NCBI Taxonomy" id="6832"/>
    <lineage>
        <taxon>Eukaryota</taxon>
        <taxon>Metazoa</taxon>
        <taxon>Ecdysozoa</taxon>
        <taxon>Arthropoda</taxon>
        <taxon>Crustacea</taxon>
        <taxon>Multicrustacea</taxon>
        <taxon>Hexanauplia</taxon>
        <taxon>Copepoda</taxon>
        <taxon>Harpacticoida</taxon>
        <taxon>Harpacticidae</taxon>
        <taxon>Tigriopus</taxon>
    </lineage>
</organism>
<dbReference type="PANTHER" id="PTHR24409">
    <property type="entry name" value="ZINC FINGER PROTEIN 142"/>
    <property type="match status" value="1"/>
</dbReference>
<evidence type="ECO:0000259" key="7">
    <source>
        <dbReference type="PROSITE" id="PS50157"/>
    </source>
</evidence>
<evidence type="ECO:0000256" key="2">
    <source>
        <dbReference type="ARBA" id="ARBA00022737"/>
    </source>
</evidence>
<feature type="domain" description="C2H2-type" evidence="7">
    <location>
        <begin position="364"/>
        <end position="387"/>
    </location>
</feature>
<keyword evidence="9" id="KW-1185">Reference proteome</keyword>
<dbReference type="SMART" id="SM00355">
    <property type="entry name" value="ZnF_C2H2"/>
    <property type="match status" value="6"/>
</dbReference>
<keyword evidence="4" id="KW-0862">Zinc</keyword>